<dbReference type="OrthoDB" id="422574at2759"/>
<dbReference type="SFLD" id="SFLDG00358">
    <property type="entry name" value="Main_(cytGST)"/>
    <property type="match status" value="1"/>
</dbReference>
<dbReference type="InterPro" id="IPR040079">
    <property type="entry name" value="Glutathione_S-Trfase"/>
</dbReference>
<dbReference type="CDD" id="cd03183">
    <property type="entry name" value="GST_C_Theta"/>
    <property type="match status" value="1"/>
</dbReference>
<organism evidence="6 7">
    <name type="scientific">Ananas comosus</name>
    <name type="common">Pineapple</name>
    <name type="synonym">Ananas ananas</name>
    <dbReference type="NCBI Taxonomy" id="4615"/>
    <lineage>
        <taxon>Eukaryota</taxon>
        <taxon>Viridiplantae</taxon>
        <taxon>Streptophyta</taxon>
        <taxon>Embryophyta</taxon>
        <taxon>Tracheophyta</taxon>
        <taxon>Spermatophyta</taxon>
        <taxon>Magnoliopsida</taxon>
        <taxon>Liliopsida</taxon>
        <taxon>Poales</taxon>
        <taxon>Bromeliaceae</taxon>
        <taxon>Bromelioideae</taxon>
        <taxon>Ananas</taxon>
    </lineage>
</organism>
<evidence type="ECO:0000259" key="4">
    <source>
        <dbReference type="PROSITE" id="PS50404"/>
    </source>
</evidence>
<dbReference type="InterPro" id="IPR004045">
    <property type="entry name" value="Glutathione_S-Trfase_N"/>
</dbReference>
<dbReference type="SFLD" id="SFLDG01153">
    <property type="entry name" value="Main.4:_Theta-like"/>
    <property type="match status" value="1"/>
</dbReference>
<dbReference type="PROSITE" id="PS50404">
    <property type="entry name" value="GST_NTER"/>
    <property type="match status" value="1"/>
</dbReference>
<evidence type="ECO:0000259" key="5">
    <source>
        <dbReference type="PROSITE" id="PS50405"/>
    </source>
</evidence>
<dbReference type="SUPFAM" id="SSF52833">
    <property type="entry name" value="Thioredoxin-like"/>
    <property type="match status" value="1"/>
</dbReference>
<dbReference type="InterPro" id="IPR036282">
    <property type="entry name" value="Glutathione-S-Trfase_C_sf"/>
</dbReference>
<proteinExistence type="inferred from homology"/>
<keyword evidence="3" id="KW-0808">Transferase</keyword>
<dbReference type="InterPro" id="IPR010987">
    <property type="entry name" value="Glutathione-S-Trfase_C-like"/>
</dbReference>
<dbReference type="PANTHER" id="PTHR44750">
    <property type="entry name" value="GLUTATHIONE S-TRANSFERASE T1-RELATED"/>
    <property type="match status" value="1"/>
</dbReference>
<gene>
    <name evidence="7" type="primary">LOC109715339</name>
</gene>
<dbReference type="PROSITE" id="PS50405">
    <property type="entry name" value="GST_CTER"/>
    <property type="match status" value="1"/>
</dbReference>
<keyword evidence="2" id="KW-0216">Detoxification</keyword>
<evidence type="ECO:0000313" key="6">
    <source>
        <dbReference type="Proteomes" id="UP000515123"/>
    </source>
</evidence>
<dbReference type="Proteomes" id="UP000515123">
    <property type="component" value="Linkage group 9"/>
</dbReference>
<dbReference type="InterPro" id="IPR040075">
    <property type="entry name" value="GST_N_Theta"/>
</dbReference>
<dbReference type="GO" id="GO:0009407">
    <property type="term" value="P:toxin catabolic process"/>
    <property type="evidence" value="ECO:0007669"/>
    <property type="project" value="UniProtKB-ARBA"/>
</dbReference>
<name>A0A6P5FJS3_ANACO</name>
<dbReference type="Gene3D" id="1.20.1050.10">
    <property type="match status" value="1"/>
</dbReference>
<dbReference type="FunFam" id="3.40.30.10:FF:000176">
    <property type="entry name" value="Glutathione S-transferase theta-1"/>
    <property type="match status" value="1"/>
</dbReference>
<dbReference type="Gene3D" id="3.40.30.10">
    <property type="entry name" value="Glutaredoxin"/>
    <property type="match status" value="1"/>
</dbReference>
<protein>
    <submittedName>
        <fullName evidence="7">Glutathione S-transferase T1</fullName>
    </submittedName>
</protein>
<feature type="domain" description="GST N-terminal" evidence="4">
    <location>
        <begin position="1"/>
        <end position="82"/>
    </location>
</feature>
<dbReference type="Gramene" id="Aco019608.1.mrna1">
    <property type="protein sequence ID" value="Aco019608.1.mrna1"/>
    <property type="gene ID" value="Aco019608.1.path1"/>
</dbReference>
<dbReference type="CDD" id="cd03050">
    <property type="entry name" value="GST_N_Theta"/>
    <property type="match status" value="1"/>
</dbReference>
<dbReference type="GO" id="GO:0016740">
    <property type="term" value="F:transferase activity"/>
    <property type="evidence" value="ECO:0007669"/>
    <property type="project" value="UniProtKB-KW"/>
</dbReference>
<dbReference type="AlphaFoldDB" id="A0A6P5FJS3"/>
<dbReference type="PANTHER" id="PTHR44750:SF1">
    <property type="entry name" value="GLUTATHIONE S-TRANSFERASE T1-RELATED"/>
    <property type="match status" value="1"/>
</dbReference>
<reference evidence="6" key="1">
    <citation type="journal article" date="2015" name="Nat. Genet.">
        <title>The pineapple genome and the evolution of CAM photosynthesis.</title>
        <authorList>
            <person name="Ming R."/>
            <person name="VanBuren R."/>
            <person name="Wai C.M."/>
            <person name="Tang H."/>
            <person name="Schatz M.C."/>
            <person name="Bowers J.E."/>
            <person name="Lyons E."/>
            <person name="Wang M.L."/>
            <person name="Chen J."/>
            <person name="Biggers E."/>
            <person name="Zhang J."/>
            <person name="Huang L."/>
            <person name="Zhang L."/>
            <person name="Miao W."/>
            <person name="Zhang J."/>
            <person name="Ye Z."/>
            <person name="Miao C."/>
            <person name="Lin Z."/>
            <person name="Wang H."/>
            <person name="Zhou H."/>
            <person name="Yim W.C."/>
            <person name="Priest H.D."/>
            <person name="Zheng C."/>
            <person name="Woodhouse M."/>
            <person name="Edger P.P."/>
            <person name="Guyot R."/>
            <person name="Guo H.B."/>
            <person name="Guo H."/>
            <person name="Zheng G."/>
            <person name="Singh R."/>
            <person name="Sharma A."/>
            <person name="Min X."/>
            <person name="Zheng Y."/>
            <person name="Lee H."/>
            <person name="Gurtowski J."/>
            <person name="Sedlazeck F.J."/>
            <person name="Harkess A."/>
            <person name="McKain M.R."/>
            <person name="Liao Z."/>
            <person name="Fang J."/>
            <person name="Liu J."/>
            <person name="Zhang X."/>
            <person name="Zhang Q."/>
            <person name="Hu W."/>
            <person name="Qin Y."/>
            <person name="Wang K."/>
            <person name="Chen L.Y."/>
            <person name="Shirley N."/>
            <person name="Lin Y.R."/>
            <person name="Liu L.Y."/>
            <person name="Hernandez A.G."/>
            <person name="Wright C.L."/>
            <person name="Bulone V."/>
            <person name="Tuskan G.A."/>
            <person name="Heath K."/>
            <person name="Zee F."/>
            <person name="Moore P.H."/>
            <person name="Sunkar R."/>
            <person name="Leebens-Mack J.H."/>
            <person name="Mockler T."/>
            <person name="Bennetzen J.L."/>
            <person name="Freeling M."/>
            <person name="Sankoff D."/>
            <person name="Paterson A.H."/>
            <person name="Zhu X."/>
            <person name="Yang X."/>
            <person name="Smith J.A."/>
            <person name="Cushman J.C."/>
            <person name="Paull R.E."/>
            <person name="Yu Q."/>
        </authorList>
    </citation>
    <scope>NUCLEOTIDE SEQUENCE [LARGE SCALE GENOMIC DNA]</scope>
    <source>
        <strain evidence="6">cv. F153</strain>
    </source>
</reference>
<dbReference type="InterPro" id="IPR043377">
    <property type="entry name" value="GSTT1/2/3"/>
</dbReference>
<dbReference type="RefSeq" id="XP_020095897.1">
    <property type="nucleotide sequence ID" value="XM_020240308.1"/>
</dbReference>
<keyword evidence="6" id="KW-1185">Reference proteome</keyword>
<evidence type="ECO:0000256" key="3">
    <source>
        <dbReference type="ARBA" id="ARBA00022679"/>
    </source>
</evidence>
<dbReference type="FunFam" id="1.20.1050.10:FF:000039">
    <property type="entry name" value="Glutathione S-transferase theta-1"/>
    <property type="match status" value="1"/>
</dbReference>
<accession>A0A6P5FJS3</accession>
<dbReference type="SFLD" id="SFLDS00019">
    <property type="entry name" value="Glutathione_Transferase_(cytos"/>
    <property type="match status" value="1"/>
</dbReference>
<dbReference type="GeneID" id="109715339"/>
<evidence type="ECO:0000256" key="1">
    <source>
        <dbReference type="ARBA" id="ARBA00009899"/>
    </source>
</evidence>
<feature type="domain" description="GST C-terminal" evidence="5">
    <location>
        <begin position="89"/>
        <end position="232"/>
    </location>
</feature>
<reference evidence="7" key="2">
    <citation type="submission" date="2025-08" db="UniProtKB">
        <authorList>
            <consortium name="RefSeq"/>
        </authorList>
    </citation>
    <scope>IDENTIFICATION</scope>
    <source>
        <tissue evidence="7">Leaf</tissue>
    </source>
</reference>
<dbReference type="Pfam" id="PF02798">
    <property type="entry name" value="GST_N"/>
    <property type="match status" value="1"/>
</dbReference>
<evidence type="ECO:0000256" key="2">
    <source>
        <dbReference type="ARBA" id="ARBA00022575"/>
    </source>
</evidence>
<comment type="similarity">
    <text evidence="1">Belongs to the GST superfamily. Theta family.</text>
</comment>
<evidence type="ECO:0000313" key="7">
    <source>
        <dbReference type="RefSeq" id="XP_020095897.1"/>
    </source>
</evidence>
<dbReference type="InterPro" id="IPR040077">
    <property type="entry name" value="GST_C_Theta"/>
</dbReference>
<sequence length="250" mass="28153">MALKVYADRMSQPSRAIIIFCKVNRIEFEEVRIDLSRGQHRSPQFREINPMGQVPAIVDGRFKLFESHAILRYLACVFPGVPDHWYPADLFSRAKIDSILDWHHSNLRRGAVTFVLNSALAPALGLPLNPQAASEAAQLLSSSLSRIESIWLKGNSKFLLGNSQPSIADLSLVCEIMQLEVVDEKDRERILGPHEKILNWIDNVKRATSPHFEEVSEVLYKVKARLQSKPASSANQNIQLNFKAKASSKL</sequence>
<dbReference type="InterPro" id="IPR036249">
    <property type="entry name" value="Thioredoxin-like_sf"/>
</dbReference>
<dbReference type="SUPFAM" id="SSF47616">
    <property type="entry name" value="GST C-terminal domain-like"/>
    <property type="match status" value="1"/>
</dbReference>